<proteinExistence type="predicted"/>
<reference evidence="1" key="1">
    <citation type="submission" date="2022-11" db="EMBL/GenBank/DDBJ databases">
        <title>Genome Sequence of Boeremia exigua.</title>
        <authorList>
            <person name="Buettner E."/>
        </authorList>
    </citation>
    <scope>NUCLEOTIDE SEQUENCE</scope>
    <source>
        <strain evidence="1">CU02</strain>
    </source>
</reference>
<keyword evidence="2" id="KW-1185">Reference proteome</keyword>
<evidence type="ECO:0000313" key="2">
    <source>
        <dbReference type="Proteomes" id="UP001153331"/>
    </source>
</evidence>
<sequence>MRTLVALAGYYQWLSGWNVQAIERDEWAQLPNPRIRSGLRRYDPHLSEPTQLTKEVTLYGENVGPLSCSSPTKIVGHLATCYDSSWVYYSIDGCLPPVASPAKASMKPTATGPSATKDASSTSEPKTHTGVIVGSTVAGVSCVLLGVTGALLILRRRRKMQTTKPSHELSEDRALAESDAAAEKKHPRELWGDHAAIEIGRNSRFEGMMRDVRPDTIGNLQPKMAIEPFPPPSTREAALAFLSKIFEHRQRRVNLAY</sequence>
<comment type="caution">
    <text evidence="1">The sequence shown here is derived from an EMBL/GenBank/DDBJ whole genome shotgun (WGS) entry which is preliminary data.</text>
</comment>
<accession>A0ACC2IE56</accession>
<organism evidence="1 2">
    <name type="scientific">Boeremia exigua</name>
    <dbReference type="NCBI Taxonomy" id="749465"/>
    <lineage>
        <taxon>Eukaryota</taxon>
        <taxon>Fungi</taxon>
        <taxon>Dikarya</taxon>
        <taxon>Ascomycota</taxon>
        <taxon>Pezizomycotina</taxon>
        <taxon>Dothideomycetes</taxon>
        <taxon>Pleosporomycetidae</taxon>
        <taxon>Pleosporales</taxon>
        <taxon>Pleosporineae</taxon>
        <taxon>Didymellaceae</taxon>
        <taxon>Boeremia</taxon>
    </lineage>
</organism>
<dbReference type="EMBL" id="JAPHNI010000253">
    <property type="protein sequence ID" value="KAJ8113438.1"/>
    <property type="molecule type" value="Genomic_DNA"/>
</dbReference>
<gene>
    <name evidence="1" type="ORF">OPT61_g4429</name>
</gene>
<evidence type="ECO:0000313" key="1">
    <source>
        <dbReference type="EMBL" id="KAJ8113438.1"/>
    </source>
</evidence>
<dbReference type="Proteomes" id="UP001153331">
    <property type="component" value="Unassembled WGS sequence"/>
</dbReference>
<name>A0ACC2IE56_9PLEO</name>
<protein>
    <submittedName>
        <fullName evidence="1">Uncharacterized protein</fullName>
    </submittedName>
</protein>